<dbReference type="GO" id="GO:0061343">
    <property type="term" value="P:cell adhesion involved in heart morphogenesis"/>
    <property type="evidence" value="ECO:0007669"/>
    <property type="project" value="TreeGrafter"/>
</dbReference>
<organism evidence="2 3">
    <name type="scientific">Limosa lapponica baueri</name>
    <dbReference type="NCBI Taxonomy" id="1758121"/>
    <lineage>
        <taxon>Eukaryota</taxon>
        <taxon>Metazoa</taxon>
        <taxon>Chordata</taxon>
        <taxon>Craniata</taxon>
        <taxon>Vertebrata</taxon>
        <taxon>Euteleostomi</taxon>
        <taxon>Archelosauria</taxon>
        <taxon>Archosauria</taxon>
        <taxon>Dinosauria</taxon>
        <taxon>Saurischia</taxon>
        <taxon>Theropoda</taxon>
        <taxon>Coelurosauria</taxon>
        <taxon>Aves</taxon>
        <taxon>Neognathae</taxon>
        <taxon>Neoaves</taxon>
        <taxon>Charadriiformes</taxon>
        <taxon>Scolopacidae</taxon>
        <taxon>Limosa</taxon>
    </lineage>
</organism>
<gene>
    <name evidence="2" type="ORF">llap_13926</name>
</gene>
<name>A0A2I0TPN3_LIMLA</name>
<dbReference type="GO" id="GO:0007508">
    <property type="term" value="P:larval heart development"/>
    <property type="evidence" value="ECO:0007669"/>
    <property type="project" value="TreeGrafter"/>
</dbReference>
<dbReference type="OrthoDB" id="15304at2759"/>
<dbReference type="AlphaFoldDB" id="A0A2I0TPN3"/>
<dbReference type="PANTHER" id="PTHR33395">
    <property type="entry name" value="TRANSCRIPTASE, PUTATIVE-RELATED-RELATED"/>
    <property type="match status" value="1"/>
</dbReference>
<reference evidence="3" key="2">
    <citation type="submission" date="2017-12" db="EMBL/GenBank/DDBJ databases">
        <title>Genome sequence of the Bar-tailed Godwit (Limosa lapponica baueri).</title>
        <authorList>
            <person name="Lima N.C.B."/>
            <person name="Parody-Merino A.M."/>
            <person name="Battley P.F."/>
            <person name="Fidler A.E."/>
            <person name="Prosdocimi F."/>
        </authorList>
    </citation>
    <scope>NUCLEOTIDE SEQUENCE [LARGE SCALE GENOMIC DNA]</scope>
</reference>
<protein>
    <recommendedName>
        <fullName evidence="4">Rna-directed dna polymerase from mobile element jockey-like</fullName>
    </recommendedName>
</protein>
<dbReference type="EMBL" id="KZ508052">
    <property type="protein sequence ID" value="PKU35771.1"/>
    <property type="molecule type" value="Genomic_DNA"/>
</dbReference>
<sequence length="134" mass="14586">MKNAEVLNDVFISVLTGKGSRHTAQVAEGKNKGYKNEEPPTVGEDQVQDYLRNLKVCKSVGPNEIHPRDPRELADEVAKPLSIIFENLCQSGEVLADWKSGNITRGLQAGQSQFCAYQDHGTDPPGNSAKAHGK</sequence>
<reference evidence="3" key="1">
    <citation type="submission" date="2017-11" db="EMBL/GenBank/DDBJ databases">
        <authorList>
            <person name="Lima N.C."/>
            <person name="Parody-Merino A.M."/>
            <person name="Battley P.F."/>
            <person name="Fidler A.E."/>
            <person name="Prosdocimi F."/>
        </authorList>
    </citation>
    <scope>NUCLEOTIDE SEQUENCE [LARGE SCALE GENOMIC DNA]</scope>
</reference>
<feature type="compositionally biased region" description="Basic and acidic residues" evidence="1">
    <location>
        <begin position="29"/>
        <end position="38"/>
    </location>
</feature>
<evidence type="ECO:0000256" key="1">
    <source>
        <dbReference type="SAM" id="MobiDB-lite"/>
    </source>
</evidence>
<evidence type="ECO:0000313" key="3">
    <source>
        <dbReference type="Proteomes" id="UP000233556"/>
    </source>
</evidence>
<evidence type="ECO:0000313" key="2">
    <source>
        <dbReference type="EMBL" id="PKU35771.1"/>
    </source>
</evidence>
<evidence type="ECO:0008006" key="4">
    <source>
        <dbReference type="Google" id="ProtNLM"/>
    </source>
</evidence>
<dbReference type="Proteomes" id="UP000233556">
    <property type="component" value="Unassembled WGS sequence"/>
</dbReference>
<feature type="region of interest" description="Disordered" evidence="1">
    <location>
        <begin position="23"/>
        <end position="43"/>
    </location>
</feature>
<dbReference type="GO" id="GO:0031012">
    <property type="term" value="C:extracellular matrix"/>
    <property type="evidence" value="ECO:0007669"/>
    <property type="project" value="TreeGrafter"/>
</dbReference>
<accession>A0A2I0TPN3</accession>
<proteinExistence type="predicted"/>
<keyword evidence="3" id="KW-1185">Reference proteome</keyword>
<dbReference type="PANTHER" id="PTHR33395:SF22">
    <property type="entry name" value="REVERSE TRANSCRIPTASE DOMAIN-CONTAINING PROTEIN"/>
    <property type="match status" value="1"/>
</dbReference>